<dbReference type="AlphaFoldDB" id="A0A6G1QRQ5"/>
<dbReference type="Proteomes" id="UP000503349">
    <property type="component" value="Chromosome 21"/>
</dbReference>
<gene>
    <name evidence="1" type="ORF">EXN66_Car021062</name>
</gene>
<sequence length="117" mass="12942">MADICFLPNRCTKTTCLDSGSPGLYVATCKEAENSLWKQSLCLTCPVFRCVPSLSNSIQFIQSSLYNAVIRGLRVFIAEIGKCAKMRGQRDPFNQIYQSVSVDPKHLTALGLLTVHL</sequence>
<name>A0A6G1QRQ5_CHAAH</name>
<accession>A0A6G1QRQ5</accession>
<reference evidence="2" key="2">
    <citation type="submission" date="2019-02" db="EMBL/GenBank/DDBJ databases">
        <title>Opniocepnalus argus Var Kimnra genome.</title>
        <authorList>
            <person name="Zhou C."/>
            <person name="Xiao S."/>
        </authorList>
    </citation>
    <scope>NUCLEOTIDE SEQUENCE [LARGE SCALE GENOMIC DNA]</scope>
</reference>
<evidence type="ECO:0000313" key="1">
    <source>
        <dbReference type="EMBL" id="KAF3705371.1"/>
    </source>
</evidence>
<evidence type="ECO:0000313" key="2">
    <source>
        <dbReference type="Proteomes" id="UP000503349"/>
    </source>
</evidence>
<protein>
    <submittedName>
        <fullName evidence="1">Uncharacterized protein</fullName>
    </submittedName>
</protein>
<keyword evidence="2" id="KW-1185">Reference proteome</keyword>
<dbReference type="EMBL" id="CM015732">
    <property type="protein sequence ID" value="KAF3705371.1"/>
    <property type="molecule type" value="Genomic_DNA"/>
</dbReference>
<organism evidence="1 2">
    <name type="scientific">Channa argus</name>
    <name type="common">Northern snakehead</name>
    <name type="synonym">Ophicephalus argus</name>
    <dbReference type="NCBI Taxonomy" id="215402"/>
    <lineage>
        <taxon>Eukaryota</taxon>
        <taxon>Metazoa</taxon>
        <taxon>Chordata</taxon>
        <taxon>Craniata</taxon>
        <taxon>Vertebrata</taxon>
        <taxon>Euteleostomi</taxon>
        <taxon>Actinopterygii</taxon>
        <taxon>Neopterygii</taxon>
        <taxon>Teleostei</taxon>
        <taxon>Neoteleostei</taxon>
        <taxon>Acanthomorphata</taxon>
        <taxon>Anabantaria</taxon>
        <taxon>Anabantiformes</taxon>
        <taxon>Channoidei</taxon>
        <taxon>Channidae</taxon>
        <taxon>Channa</taxon>
    </lineage>
</organism>
<proteinExistence type="predicted"/>
<reference evidence="1 2" key="1">
    <citation type="submission" date="2019-02" db="EMBL/GenBank/DDBJ databases">
        <title>Opniocepnalus argus genome.</title>
        <authorList>
            <person name="Zhou C."/>
            <person name="Xiao S."/>
        </authorList>
    </citation>
    <scope>NUCLEOTIDE SEQUENCE [LARGE SCALE GENOMIC DNA]</scope>
    <source>
        <strain evidence="1">OARG1902GOOAL</strain>
        <tissue evidence="1">Muscle</tissue>
    </source>
</reference>